<protein>
    <submittedName>
        <fullName evidence="3">Metallophosphoesterase</fullName>
    </submittedName>
</protein>
<dbReference type="OrthoDB" id="9780884at2"/>
<feature type="transmembrane region" description="Helical" evidence="1">
    <location>
        <begin position="72"/>
        <end position="93"/>
    </location>
</feature>
<dbReference type="CDD" id="cd07385">
    <property type="entry name" value="MPP_YkuE_C"/>
    <property type="match status" value="1"/>
</dbReference>
<feature type="transmembrane region" description="Helical" evidence="1">
    <location>
        <begin position="41"/>
        <end position="60"/>
    </location>
</feature>
<dbReference type="Gene3D" id="3.60.21.10">
    <property type="match status" value="1"/>
</dbReference>
<sequence length="370" mass="42183">MNQLKRIAQFGFIFVLFNSVLFYIGWNGWEWLRVAFDVQNPLLYSIVFVLLSYSFVLGRLSKYVAVLRSVGYVWMAVIQYGLILLPIADLAVLLLKWSPVQVSSAIYFVGISVIVLFAIIFAYGLFNAYIPVVRKYQIQVPKKKGSRTSLRLAVASDMHFGRLSGISHLRRLVEKITAIKPDLILLPGDIIDDEPEPFIEKNMGSIMSQLKAPLGVFGVLGNHEYYGGKIPEFIEQMNKINITIMTDDRLTIGNSFQLIGRKDKTDKERKTFKELLTDIDRSYPIIAMDHQPFELKQAQENGVDILFSGHTHRGQMAPNHLITKKMYELDWGYLKKEQLHAFVSSGFGFWGPPLRIGGRSEILQIDVIFI</sequence>
<evidence type="ECO:0000256" key="1">
    <source>
        <dbReference type="SAM" id="Phobius"/>
    </source>
</evidence>
<evidence type="ECO:0000259" key="2">
    <source>
        <dbReference type="Pfam" id="PF00149"/>
    </source>
</evidence>
<dbReference type="PANTHER" id="PTHR31302:SF0">
    <property type="entry name" value="TRANSMEMBRANE PROTEIN WITH METALLOPHOSPHOESTERASE DOMAIN"/>
    <property type="match status" value="1"/>
</dbReference>
<feature type="transmembrane region" description="Helical" evidence="1">
    <location>
        <begin position="7"/>
        <end position="29"/>
    </location>
</feature>
<comment type="caution">
    <text evidence="3">The sequence shown here is derived from an EMBL/GenBank/DDBJ whole genome shotgun (WGS) entry which is preliminary data.</text>
</comment>
<keyword evidence="1" id="KW-0812">Transmembrane</keyword>
<dbReference type="InterPro" id="IPR004843">
    <property type="entry name" value="Calcineurin-like_PHP"/>
</dbReference>
<proteinExistence type="predicted"/>
<keyword evidence="4" id="KW-1185">Reference proteome</keyword>
<dbReference type="InterPro" id="IPR029052">
    <property type="entry name" value="Metallo-depent_PP-like"/>
</dbReference>
<dbReference type="InterPro" id="IPR051158">
    <property type="entry name" value="Metallophosphoesterase_sf"/>
</dbReference>
<keyword evidence="1" id="KW-0472">Membrane</keyword>
<reference evidence="3 4" key="1">
    <citation type="submission" date="2018-12" db="EMBL/GenBank/DDBJ databases">
        <title>Bacillus chawlae sp. nov., Bacillus glennii sp. nov., and Bacillus saganii sp. nov. Isolated from the Vehicle Assembly Building at Kennedy Space Center where the Viking Spacecraft were Assembled.</title>
        <authorList>
            <person name="Seuylemezian A."/>
            <person name="Vaishampayan P."/>
        </authorList>
    </citation>
    <scope>NUCLEOTIDE SEQUENCE [LARGE SCALE GENOMIC DNA]</scope>
    <source>
        <strain evidence="3 4">L5</strain>
    </source>
</reference>
<name>A0A3S0TUF3_9BACI</name>
<accession>A0A3S0TUF3</accession>
<dbReference type="PANTHER" id="PTHR31302">
    <property type="entry name" value="TRANSMEMBRANE PROTEIN WITH METALLOPHOSPHOESTERASE DOMAIN-RELATED"/>
    <property type="match status" value="1"/>
</dbReference>
<evidence type="ECO:0000313" key="3">
    <source>
        <dbReference type="EMBL" id="RUQ28179.1"/>
    </source>
</evidence>
<organism evidence="3 4">
    <name type="scientific">Peribacillus cavernae</name>
    <dbReference type="NCBI Taxonomy" id="1674310"/>
    <lineage>
        <taxon>Bacteria</taxon>
        <taxon>Bacillati</taxon>
        <taxon>Bacillota</taxon>
        <taxon>Bacilli</taxon>
        <taxon>Bacillales</taxon>
        <taxon>Bacillaceae</taxon>
        <taxon>Peribacillus</taxon>
    </lineage>
</organism>
<feature type="domain" description="Calcineurin-like phosphoesterase" evidence="2">
    <location>
        <begin position="150"/>
        <end position="313"/>
    </location>
</feature>
<dbReference type="RefSeq" id="WP_126865286.1">
    <property type="nucleotide sequence ID" value="NZ_JAUSTX010000002.1"/>
</dbReference>
<dbReference type="GO" id="GO:0016787">
    <property type="term" value="F:hydrolase activity"/>
    <property type="evidence" value="ECO:0007669"/>
    <property type="project" value="InterPro"/>
</dbReference>
<feature type="transmembrane region" description="Helical" evidence="1">
    <location>
        <begin position="105"/>
        <end position="126"/>
    </location>
</feature>
<dbReference type="Proteomes" id="UP000267430">
    <property type="component" value="Unassembled WGS sequence"/>
</dbReference>
<evidence type="ECO:0000313" key="4">
    <source>
        <dbReference type="Proteomes" id="UP000267430"/>
    </source>
</evidence>
<gene>
    <name evidence="3" type="ORF">ELQ35_13145</name>
</gene>
<dbReference type="AlphaFoldDB" id="A0A3S0TUF3"/>
<dbReference type="EMBL" id="RYZZ01000017">
    <property type="protein sequence ID" value="RUQ28179.1"/>
    <property type="molecule type" value="Genomic_DNA"/>
</dbReference>
<keyword evidence="1" id="KW-1133">Transmembrane helix</keyword>
<dbReference type="Pfam" id="PF00149">
    <property type="entry name" value="Metallophos"/>
    <property type="match status" value="1"/>
</dbReference>
<dbReference type="SUPFAM" id="SSF56300">
    <property type="entry name" value="Metallo-dependent phosphatases"/>
    <property type="match status" value="1"/>
</dbReference>